<reference evidence="1 2" key="1">
    <citation type="journal article" date="2018" name="Front. Plant Sci.">
        <title>Red Clover (Trifolium pratense) and Zigzag Clover (T. medium) - A Picture of Genomic Similarities and Differences.</title>
        <authorList>
            <person name="Dluhosova J."/>
            <person name="Istvanek J."/>
            <person name="Nedelnik J."/>
            <person name="Repkova J."/>
        </authorList>
    </citation>
    <scope>NUCLEOTIDE SEQUENCE [LARGE SCALE GENOMIC DNA]</scope>
    <source>
        <strain evidence="2">cv. 10/8</strain>
        <tissue evidence="1">Leaf</tissue>
    </source>
</reference>
<accession>A0A392V3Z6</accession>
<proteinExistence type="predicted"/>
<dbReference type="Proteomes" id="UP000265520">
    <property type="component" value="Unassembled WGS sequence"/>
</dbReference>
<name>A0A392V3Z6_9FABA</name>
<organism evidence="1 2">
    <name type="scientific">Trifolium medium</name>
    <dbReference type="NCBI Taxonomy" id="97028"/>
    <lineage>
        <taxon>Eukaryota</taxon>
        <taxon>Viridiplantae</taxon>
        <taxon>Streptophyta</taxon>
        <taxon>Embryophyta</taxon>
        <taxon>Tracheophyta</taxon>
        <taxon>Spermatophyta</taxon>
        <taxon>Magnoliopsida</taxon>
        <taxon>eudicotyledons</taxon>
        <taxon>Gunneridae</taxon>
        <taxon>Pentapetalae</taxon>
        <taxon>rosids</taxon>
        <taxon>fabids</taxon>
        <taxon>Fabales</taxon>
        <taxon>Fabaceae</taxon>
        <taxon>Papilionoideae</taxon>
        <taxon>50 kb inversion clade</taxon>
        <taxon>NPAAA clade</taxon>
        <taxon>Hologalegina</taxon>
        <taxon>IRL clade</taxon>
        <taxon>Trifolieae</taxon>
        <taxon>Trifolium</taxon>
    </lineage>
</organism>
<dbReference type="AlphaFoldDB" id="A0A392V3Z6"/>
<dbReference type="EMBL" id="LXQA011024483">
    <property type="protein sequence ID" value="MCI81665.1"/>
    <property type="molecule type" value="Genomic_DNA"/>
</dbReference>
<evidence type="ECO:0000313" key="2">
    <source>
        <dbReference type="Proteomes" id="UP000265520"/>
    </source>
</evidence>
<feature type="non-terminal residue" evidence="1">
    <location>
        <position position="23"/>
    </location>
</feature>
<evidence type="ECO:0000313" key="1">
    <source>
        <dbReference type="EMBL" id="MCI81665.1"/>
    </source>
</evidence>
<protein>
    <submittedName>
        <fullName evidence="1">Uncharacterized protein</fullName>
    </submittedName>
</protein>
<comment type="caution">
    <text evidence="1">The sequence shown here is derived from an EMBL/GenBank/DDBJ whole genome shotgun (WGS) entry which is preliminary data.</text>
</comment>
<keyword evidence="2" id="KW-1185">Reference proteome</keyword>
<sequence length="23" mass="2545">MARCAVHEEIEGILSSICASRRL</sequence>